<dbReference type="InterPro" id="IPR000898">
    <property type="entry name" value="Indolamine_dOase"/>
</dbReference>
<dbReference type="AlphaFoldDB" id="A0A5B9MKY2"/>
<evidence type="ECO:0000313" key="4">
    <source>
        <dbReference type="Proteomes" id="UP000321353"/>
    </source>
</evidence>
<protein>
    <submittedName>
        <fullName evidence="3">Indoleamine 2,3-dioxygenase</fullName>
    </submittedName>
</protein>
<dbReference type="PANTHER" id="PTHR28657:SF5">
    <property type="entry name" value="INDOLEAMINE 2,3-DIOXYGENASE"/>
    <property type="match status" value="1"/>
</dbReference>
<dbReference type="GO" id="GO:0046872">
    <property type="term" value="F:metal ion binding"/>
    <property type="evidence" value="ECO:0007669"/>
    <property type="project" value="UniProtKB-KW"/>
</dbReference>
<dbReference type="GO" id="GO:0019441">
    <property type="term" value="P:L-tryptophan catabolic process to kynurenine"/>
    <property type="evidence" value="ECO:0007669"/>
    <property type="project" value="InterPro"/>
</dbReference>
<evidence type="ECO:0000313" key="3">
    <source>
        <dbReference type="EMBL" id="QEG01584.1"/>
    </source>
</evidence>
<dbReference type="Proteomes" id="UP000321353">
    <property type="component" value="Chromosome"/>
</dbReference>
<dbReference type="RefSeq" id="WP_147870644.1">
    <property type="nucleotide sequence ID" value="NZ_CP036264.1"/>
</dbReference>
<dbReference type="PANTHER" id="PTHR28657">
    <property type="entry name" value="INDOLEAMINE 2,3-DIOXYGENASE"/>
    <property type="match status" value="1"/>
</dbReference>
<keyword evidence="2" id="KW-0408">Iron</keyword>
<name>A0A5B9MKY2_9BACT</name>
<keyword evidence="3" id="KW-0560">Oxidoreductase</keyword>
<reference evidence="3 4" key="1">
    <citation type="submission" date="2019-02" db="EMBL/GenBank/DDBJ databases">
        <title>Planctomycetal bacteria perform biofilm scaping via a novel small molecule.</title>
        <authorList>
            <person name="Jeske O."/>
            <person name="Boedeker C."/>
            <person name="Wiegand S."/>
            <person name="Breitling P."/>
            <person name="Kallscheuer N."/>
            <person name="Jogler M."/>
            <person name="Rohde M."/>
            <person name="Petersen J."/>
            <person name="Medema M.H."/>
            <person name="Surup F."/>
            <person name="Jogler C."/>
        </authorList>
    </citation>
    <scope>NUCLEOTIDE SEQUENCE [LARGE SCALE GENOMIC DNA]</scope>
    <source>
        <strain evidence="3 4">Mal15</strain>
    </source>
</reference>
<dbReference type="SUPFAM" id="SSF140959">
    <property type="entry name" value="Indolic compounds 2,3-dioxygenase-like"/>
    <property type="match status" value="1"/>
</dbReference>
<dbReference type="KEGG" id="smam:Mal15_56610"/>
<gene>
    <name evidence="3" type="ORF">Mal15_56610</name>
</gene>
<accession>A0A5B9MKY2</accession>
<proteinExistence type="predicted"/>
<organism evidence="3 4">
    <name type="scientific">Stieleria maiorica</name>
    <dbReference type="NCBI Taxonomy" id="2795974"/>
    <lineage>
        <taxon>Bacteria</taxon>
        <taxon>Pseudomonadati</taxon>
        <taxon>Planctomycetota</taxon>
        <taxon>Planctomycetia</taxon>
        <taxon>Pirellulales</taxon>
        <taxon>Pirellulaceae</taxon>
        <taxon>Stieleria</taxon>
    </lineage>
</organism>
<keyword evidence="3" id="KW-0223">Dioxygenase</keyword>
<evidence type="ECO:0000256" key="2">
    <source>
        <dbReference type="ARBA" id="ARBA00023004"/>
    </source>
</evidence>
<dbReference type="InterPro" id="IPR037217">
    <property type="entry name" value="Trp/Indoleamine_2_3_dOase-like"/>
</dbReference>
<evidence type="ECO:0000256" key="1">
    <source>
        <dbReference type="ARBA" id="ARBA00022723"/>
    </source>
</evidence>
<sequence length="383" mass="44043">MDTHFTKRGFLPVHDPATRFRRFPQLSSLDELGGSLPERLEQDDFRDQIRRTIIPRWPEDELRQSSLDELRLYYVRLGFLASAYINQVSQPRVHLLPSVLAVPLCHVCRILQRPPILSYDGYALYNWRRLDRRGPIALGNLETIQNFVKLEDEHWFILVHVEIEAIAAEILAAINRAEPALHGHDGDTADECLRDIADALEKQTKVLRRIPERMRPQLYHRTFRPYIRFFEQVSYEGVADQPMNFRGETGAQSSIMPALEAFMKLQHRQTILTEHLADLRRFMPIEHQALLGEIQAMPSPRACTSPEKFNAVLEAMAAFREVHYGWADSYVHQRTDDPRGTGGTPYMKWLKQLIDETRAAKQPSSRSWVDVITGGHGLSGASS</sequence>
<dbReference type="Gene3D" id="1.20.58.480">
    <property type="match status" value="1"/>
</dbReference>
<dbReference type="EMBL" id="CP036264">
    <property type="protein sequence ID" value="QEG01584.1"/>
    <property type="molecule type" value="Genomic_DNA"/>
</dbReference>
<keyword evidence="4" id="KW-1185">Reference proteome</keyword>
<dbReference type="GO" id="GO:0051213">
    <property type="term" value="F:dioxygenase activity"/>
    <property type="evidence" value="ECO:0007669"/>
    <property type="project" value="UniProtKB-KW"/>
</dbReference>
<dbReference type="GO" id="GO:0020037">
    <property type="term" value="F:heme binding"/>
    <property type="evidence" value="ECO:0007669"/>
    <property type="project" value="InterPro"/>
</dbReference>
<dbReference type="Pfam" id="PF01231">
    <property type="entry name" value="IDO"/>
    <property type="match status" value="1"/>
</dbReference>
<keyword evidence="1" id="KW-0479">Metal-binding</keyword>